<dbReference type="InterPro" id="IPR003898">
    <property type="entry name" value="Borpert_toxA"/>
</dbReference>
<dbReference type="SUPFAM" id="SSF56399">
    <property type="entry name" value="ADP-ribosylation"/>
    <property type="match status" value="1"/>
</dbReference>
<dbReference type="Gene3D" id="3.90.210.10">
    <property type="entry name" value="Heat-Labile Enterotoxin, subunit A"/>
    <property type="match status" value="1"/>
</dbReference>
<sequence>MQNLKQRIYTFIMLFFTSFSVLAVPASPKYVYRFDTRPPVTIFEQGFRSWGTNNSLLQHVHGASLRRESLDGSAFVATTSDINIAINLGRILARVHGPTYQFYVYRIRADQSFYSVPMSLEYCALHDYRYVDARDRFSRQQEYASHGGIRREQVESATRYYMADGVPVENGVEYNPSYQDSTTVANPEPYPDVIPYDSASRYTPAFECAIRENRTDRADLGLNIEDATVDTNQEDVKFYENMKSCYEKNMMDFLPIHIEL</sequence>
<evidence type="ECO:0008006" key="2">
    <source>
        <dbReference type="Google" id="ProtNLM"/>
    </source>
</evidence>
<dbReference type="GO" id="GO:0005576">
    <property type="term" value="C:extracellular region"/>
    <property type="evidence" value="ECO:0007669"/>
    <property type="project" value="InterPro"/>
</dbReference>
<protein>
    <recommendedName>
        <fullName evidence="2">Pertussis toxin subunit 1</fullName>
    </recommendedName>
</protein>
<evidence type="ECO:0000313" key="1">
    <source>
        <dbReference type="EMBL" id="XAG70581.1"/>
    </source>
</evidence>
<gene>
    <name evidence="1" type="ORF">MRM75_06285</name>
</gene>
<organism evidence="1">
    <name type="scientific">bacterium 19CA06SA08-2</name>
    <dbReference type="NCBI Taxonomy" id="2920658"/>
    <lineage>
        <taxon>Bacteria</taxon>
    </lineage>
</organism>
<dbReference type="EMBL" id="CP095353">
    <property type="protein sequence ID" value="XAG70581.1"/>
    <property type="molecule type" value="Genomic_DNA"/>
</dbReference>
<proteinExistence type="predicted"/>
<name>A0AAU6U8F9_UNCXX</name>
<accession>A0AAU6U8F9</accession>
<reference evidence="1" key="1">
    <citation type="submission" date="2022-03" db="EMBL/GenBank/DDBJ databases">
        <title>Sea Food Isolates.</title>
        <authorList>
            <person name="Li c."/>
        </authorList>
    </citation>
    <scope>NUCLEOTIDE SEQUENCE</scope>
    <source>
        <strain evidence="1">19CA06SA08-2</strain>
    </source>
</reference>
<dbReference type="Pfam" id="PF02917">
    <property type="entry name" value="Pertussis_S1"/>
    <property type="match status" value="1"/>
</dbReference>
<dbReference type="GO" id="GO:0003950">
    <property type="term" value="F:NAD+ poly-ADP-ribosyltransferase activity"/>
    <property type="evidence" value="ECO:0007669"/>
    <property type="project" value="InterPro"/>
</dbReference>
<dbReference type="AlphaFoldDB" id="A0AAU6U8F9"/>